<feature type="transmembrane region" description="Helical" evidence="8">
    <location>
        <begin position="52"/>
        <end position="75"/>
    </location>
</feature>
<proteinExistence type="inferred from homology"/>
<reference evidence="10 11" key="1">
    <citation type="submission" date="2016-08" db="EMBL/GenBank/DDBJ databases">
        <title>Whole genome sequence of Pseudomonas graminis strain UASWS1507, a potential biological control agent for agriculture.</title>
        <authorList>
            <person name="Crovadore J."/>
            <person name="Calmin G."/>
            <person name="Chablais R."/>
            <person name="Cochard B."/>
            <person name="Lefort F."/>
        </authorList>
    </citation>
    <scope>NUCLEOTIDE SEQUENCE [LARGE SCALE GENOMIC DNA]</scope>
    <source>
        <strain evidence="10 11">UASWS1507</strain>
    </source>
</reference>
<feature type="transmembrane region" description="Helical" evidence="8">
    <location>
        <begin position="158"/>
        <end position="175"/>
    </location>
</feature>
<evidence type="ECO:0000256" key="5">
    <source>
        <dbReference type="ARBA" id="ARBA00022801"/>
    </source>
</evidence>
<dbReference type="InterPro" id="IPR035952">
    <property type="entry name" value="Rhomboid-like_sf"/>
</dbReference>
<name>A0A1C2DMH0_9PSED</name>
<feature type="transmembrane region" description="Helical" evidence="8">
    <location>
        <begin position="107"/>
        <end position="126"/>
    </location>
</feature>
<dbReference type="OrthoDB" id="465874at2"/>
<sequence length="187" mass="20197">MNIGNGLRTILCLAALMIVVQMVNSLTANSLLSHGLVPRTFSGLQGILFSPFLHGSVRHLLSNLLPFVVLSWLVATEGLQRYIRVALLITVLGGLMVWVIGRPVIHVGASGLIFGLWAYLLARGWYQRSLASFAIALVTLLGYSGLIFGFIPVPGVSIESHLCGALAGIVTAWLMHSRQLLDRSPVK</sequence>
<keyword evidence="6 8" id="KW-1133">Transmembrane helix</keyword>
<feature type="transmembrane region" description="Helical" evidence="8">
    <location>
        <begin position="82"/>
        <end position="101"/>
    </location>
</feature>
<evidence type="ECO:0000259" key="9">
    <source>
        <dbReference type="Pfam" id="PF01694"/>
    </source>
</evidence>
<evidence type="ECO:0000256" key="3">
    <source>
        <dbReference type="ARBA" id="ARBA00022670"/>
    </source>
</evidence>
<organism evidence="10 11">
    <name type="scientific">Pseudomonas graminis</name>
    <dbReference type="NCBI Taxonomy" id="158627"/>
    <lineage>
        <taxon>Bacteria</taxon>
        <taxon>Pseudomonadati</taxon>
        <taxon>Pseudomonadota</taxon>
        <taxon>Gammaproteobacteria</taxon>
        <taxon>Pseudomonadales</taxon>
        <taxon>Pseudomonadaceae</taxon>
        <taxon>Pseudomonas</taxon>
    </lineage>
</organism>
<accession>A0A1C2DMH0</accession>
<evidence type="ECO:0000313" key="11">
    <source>
        <dbReference type="Proteomes" id="UP000095143"/>
    </source>
</evidence>
<comment type="subcellular location">
    <subcellularLocation>
        <location evidence="1">Membrane</location>
        <topology evidence="1">Multi-pass membrane protein</topology>
    </subcellularLocation>
</comment>
<dbReference type="EMBL" id="MDEN01000066">
    <property type="protein sequence ID" value="OCX15968.1"/>
    <property type="molecule type" value="Genomic_DNA"/>
</dbReference>
<dbReference type="GO" id="GO:0016020">
    <property type="term" value="C:membrane"/>
    <property type="evidence" value="ECO:0007669"/>
    <property type="project" value="UniProtKB-SubCell"/>
</dbReference>
<dbReference type="AlphaFoldDB" id="A0A1C2DMH0"/>
<evidence type="ECO:0000256" key="6">
    <source>
        <dbReference type="ARBA" id="ARBA00022989"/>
    </source>
</evidence>
<dbReference type="InterPro" id="IPR022764">
    <property type="entry name" value="Peptidase_S54_rhomboid_dom"/>
</dbReference>
<gene>
    <name evidence="10" type="ORF">BBI10_19830</name>
</gene>
<keyword evidence="3 10" id="KW-0645">Protease</keyword>
<comment type="caution">
    <text evidence="10">The sequence shown here is derived from an EMBL/GenBank/DDBJ whole genome shotgun (WGS) entry which is preliminary data.</text>
</comment>
<dbReference type="RefSeq" id="WP_065991319.1">
    <property type="nucleotide sequence ID" value="NZ_MDEN01000066.1"/>
</dbReference>
<dbReference type="Pfam" id="PF01694">
    <property type="entry name" value="Rhomboid"/>
    <property type="match status" value="1"/>
</dbReference>
<dbReference type="GO" id="GO:0006508">
    <property type="term" value="P:proteolysis"/>
    <property type="evidence" value="ECO:0007669"/>
    <property type="project" value="UniProtKB-KW"/>
</dbReference>
<evidence type="ECO:0000256" key="7">
    <source>
        <dbReference type="ARBA" id="ARBA00023136"/>
    </source>
</evidence>
<evidence type="ECO:0000256" key="4">
    <source>
        <dbReference type="ARBA" id="ARBA00022692"/>
    </source>
</evidence>
<evidence type="ECO:0000256" key="8">
    <source>
        <dbReference type="SAM" id="Phobius"/>
    </source>
</evidence>
<keyword evidence="4 8" id="KW-0812">Transmembrane</keyword>
<evidence type="ECO:0000256" key="1">
    <source>
        <dbReference type="ARBA" id="ARBA00004141"/>
    </source>
</evidence>
<evidence type="ECO:0000313" key="10">
    <source>
        <dbReference type="EMBL" id="OCX15968.1"/>
    </source>
</evidence>
<dbReference type="PANTHER" id="PTHR43066:SF1">
    <property type="entry name" value="RHOMBOID PROTEIN 2"/>
    <property type="match status" value="1"/>
</dbReference>
<comment type="similarity">
    <text evidence="2">Belongs to the peptidase S54 family.</text>
</comment>
<dbReference type="SUPFAM" id="SSF144091">
    <property type="entry name" value="Rhomboid-like"/>
    <property type="match status" value="1"/>
</dbReference>
<keyword evidence="5" id="KW-0378">Hydrolase</keyword>
<protein>
    <submittedName>
        <fullName evidence="10">Rhomboid family intramembrane serine protease</fullName>
    </submittedName>
</protein>
<dbReference type="Gene3D" id="1.20.1540.10">
    <property type="entry name" value="Rhomboid-like"/>
    <property type="match status" value="1"/>
</dbReference>
<feature type="domain" description="Peptidase S54 rhomboid" evidence="9">
    <location>
        <begin position="47"/>
        <end position="177"/>
    </location>
</feature>
<evidence type="ECO:0000256" key="2">
    <source>
        <dbReference type="ARBA" id="ARBA00009045"/>
    </source>
</evidence>
<dbReference type="PANTHER" id="PTHR43066">
    <property type="entry name" value="RHOMBOID-RELATED PROTEIN"/>
    <property type="match status" value="1"/>
</dbReference>
<keyword evidence="7 8" id="KW-0472">Membrane</keyword>
<dbReference type="Proteomes" id="UP000095143">
    <property type="component" value="Unassembled WGS sequence"/>
</dbReference>
<dbReference type="GO" id="GO:0004252">
    <property type="term" value="F:serine-type endopeptidase activity"/>
    <property type="evidence" value="ECO:0007669"/>
    <property type="project" value="InterPro"/>
</dbReference>
<feature type="transmembrane region" description="Helical" evidence="8">
    <location>
        <begin position="133"/>
        <end position="152"/>
    </location>
</feature>